<feature type="non-terminal residue" evidence="1">
    <location>
        <position position="683"/>
    </location>
</feature>
<proteinExistence type="predicted"/>
<dbReference type="EMBL" id="JAJJHW010003409">
    <property type="protein sequence ID" value="KAH8358876.1"/>
    <property type="molecule type" value="Genomic_DNA"/>
</dbReference>
<dbReference type="Proteomes" id="UP001200034">
    <property type="component" value="Unassembled WGS sequence"/>
</dbReference>
<feature type="non-terminal residue" evidence="1">
    <location>
        <position position="1"/>
    </location>
</feature>
<dbReference type="SUPFAM" id="SSF53649">
    <property type="entry name" value="Alkaline phosphatase-like"/>
    <property type="match status" value="1"/>
</dbReference>
<dbReference type="InterPro" id="IPR017850">
    <property type="entry name" value="Alkaline_phosphatase_core_sf"/>
</dbReference>
<dbReference type="Pfam" id="PF02995">
    <property type="entry name" value="DUF229"/>
    <property type="match status" value="1"/>
</dbReference>
<evidence type="ECO:0008006" key="3">
    <source>
        <dbReference type="Google" id="ProtNLM"/>
    </source>
</evidence>
<sequence length="683" mass="78635">ILTAFKVLGLCCLVVFIFICIAYRNVNSDLSTAIGRVVAHVDRVFNMSNYQTKSSTTNGSLPLYFVESRQCKIPYIDPFAADVMKIYRPQVFETCSNDSDLVRPIYDVNSKLYVLHINSSAMSTMLNSSESQYKCFYQEITRNDKNEVPHPYKVTSPVYFQDGFKVPPYVKALILKCHKSGDVRHILQTDAYALVQDMPSAGSEDPPEPPQSKVKPLEPVLAGRRKPSVIMFGIDTMSRISLRRTMPNTYKFLSQPGWLEMQGYNKVADNTFPNLLAVLSGYSTSNATRTVCHTNAKGCLDKFPFIWKYLKRAGYLTAYAEDAPFINTFTLNKPGFQRPPTDYYHLLYMQAFDHFLQGWKCKTCTMDYCYGRRLQSSYVFDFMREYAKRYVGQRPIWGLFWSSSFSHDDLAMPSKMDNYILQYFKDFEADGVLSQNIVIFFSDHGARFGEFRNLKSGFLESRLPMLFIYLPPWFRAQYPEYVLALEQNRNRLTSNYDLHNTLKHIIEIGASPKAASLPRSASCDKCQSLFYPIKKDRSCLDAGIPDHFCTCEPYKAINYEWTERIAELVVERINDYLWAKDLGDVCANLTLKYVENVEIKIELGMEFHSDKDKAEKAQYHTQFIVDEHGASFFATVVYDSKLDVVEVDVETISRLNSYNTDSYCTQDKMAQLFCICQIQLENL</sequence>
<evidence type="ECO:0000313" key="1">
    <source>
        <dbReference type="EMBL" id="KAH8358876.1"/>
    </source>
</evidence>
<keyword evidence="2" id="KW-1185">Reference proteome</keyword>
<gene>
    <name evidence="1" type="ORF">KR093_002948</name>
</gene>
<organism evidence="1 2">
    <name type="scientific">Drosophila rubida</name>
    <dbReference type="NCBI Taxonomy" id="30044"/>
    <lineage>
        <taxon>Eukaryota</taxon>
        <taxon>Metazoa</taxon>
        <taxon>Ecdysozoa</taxon>
        <taxon>Arthropoda</taxon>
        <taxon>Hexapoda</taxon>
        <taxon>Insecta</taxon>
        <taxon>Pterygota</taxon>
        <taxon>Neoptera</taxon>
        <taxon>Endopterygota</taxon>
        <taxon>Diptera</taxon>
        <taxon>Brachycera</taxon>
        <taxon>Muscomorpha</taxon>
        <taxon>Ephydroidea</taxon>
        <taxon>Drosophilidae</taxon>
        <taxon>Drosophila</taxon>
    </lineage>
</organism>
<dbReference type="PANTHER" id="PTHR10974">
    <property type="entry name" value="FI08016P-RELATED"/>
    <property type="match status" value="1"/>
</dbReference>
<accession>A0AAD4JUB2</accession>
<dbReference type="AlphaFoldDB" id="A0AAD4JUB2"/>
<dbReference type="PANTHER" id="PTHR10974:SF9">
    <property type="entry name" value="DUF229 DOMAIN CONTAINING PROTEIN-RELATED"/>
    <property type="match status" value="1"/>
</dbReference>
<dbReference type="CDD" id="cd16021">
    <property type="entry name" value="ALP_like"/>
    <property type="match status" value="1"/>
</dbReference>
<dbReference type="InterPro" id="IPR004245">
    <property type="entry name" value="DUF229"/>
</dbReference>
<name>A0AAD4JUB2_9MUSC</name>
<dbReference type="FunFam" id="3.40.720.10:FF:000017">
    <property type="entry name" value="Predicted protein"/>
    <property type="match status" value="1"/>
</dbReference>
<dbReference type="GO" id="GO:0005615">
    <property type="term" value="C:extracellular space"/>
    <property type="evidence" value="ECO:0007669"/>
    <property type="project" value="TreeGrafter"/>
</dbReference>
<comment type="caution">
    <text evidence="1">The sequence shown here is derived from an EMBL/GenBank/DDBJ whole genome shotgun (WGS) entry which is preliminary data.</text>
</comment>
<evidence type="ECO:0000313" key="2">
    <source>
        <dbReference type="Proteomes" id="UP001200034"/>
    </source>
</evidence>
<protein>
    <recommendedName>
        <fullName evidence="3">DUF229 domain containing protein</fullName>
    </recommendedName>
</protein>
<dbReference type="Gene3D" id="3.40.720.10">
    <property type="entry name" value="Alkaline Phosphatase, subunit A"/>
    <property type="match status" value="1"/>
</dbReference>
<reference evidence="1" key="1">
    <citation type="journal article" date="2021" name="Mol. Ecol. Resour.">
        <title>Phylogenomic analyses of the genus Drosophila reveals genomic signals of climate adaptation.</title>
        <authorList>
            <person name="Li F."/>
            <person name="Rane R.V."/>
            <person name="Luria V."/>
            <person name="Xiong Z."/>
            <person name="Chen J."/>
            <person name="Li Z."/>
            <person name="Catullo R.A."/>
            <person name="Griffin P.C."/>
            <person name="Schiffer M."/>
            <person name="Pearce S."/>
            <person name="Lee S.F."/>
            <person name="McElroy K."/>
            <person name="Stocker A."/>
            <person name="Shirriffs J."/>
            <person name="Cockerell F."/>
            <person name="Coppin C."/>
            <person name="Sgro C.M."/>
            <person name="Karger A."/>
            <person name="Cain J.W."/>
            <person name="Weber J.A."/>
            <person name="Santpere G."/>
            <person name="Kirschner M.W."/>
            <person name="Hoffmann A.A."/>
            <person name="Oakeshott J.G."/>
            <person name="Zhang G."/>
        </authorList>
    </citation>
    <scope>NUCLEOTIDE SEQUENCE</scope>
    <source>
        <strain evidence="1">BGI-SZ-2011g</strain>
    </source>
</reference>